<protein>
    <recommendedName>
        <fullName evidence="4">EGF-like domain-containing protein</fullName>
    </recommendedName>
</protein>
<accession>A0AAN9G2J4</accession>
<dbReference type="Proteomes" id="UP001374579">
    <property type="component" value="Unassembled WGS sequence"/>
</dbReference>
<dbReference type="EMBL" id="JBAMIC010000021">
    <property type="protein sequence ID" value="KAK7092372.1"/>
    <property type="molecule type" value="Genomic_DNA"/>
</dbReference>
<feature type="signal peptide" evidence="1">
    <location>
        <begin position="1"/>
        <end position="21"/>
    </location>
</feature>
<evidence type="ECO:0000313" key="3">
    <source>
        <dbReference type="Proteomes" id="UP001374579"/>
    </source>
</evidence>
<evidence type="ECO:0000313" key="2">
    <source>
        <dbReference type="EMBL" id="KAK7092372.1"/>
    </source>
</evidence>
<evidence type="ECO:0008006" key="4">
    <source>
        <dbReference type="Google" id="ProtNLM"/>
    </source>
</evidence>
<proteinExistence type="predicted"/>
<gene>
    <name evidence="2" type="ORF">V1264_008124</name>
</gene>
<dbReference type="AlphaFoldDB" id="A0AAN9G2J4"/>
<feature type="chain" id="PRO_5042872181" description="EGF-like domain-containing protein" evidence="1">
    <location>
        <begin position="22"/>
        <end position="130"/>
    </location>
</feature>
<name>A0AAN9G2J4_9CAEN</name>
<comment type="caution">
    <text evidence="2">The sequence shown here is derived from an EMBL/GenBank/DDBJ whole genome shotgun (WGS) entry which is preliminary data.</text>
</comment>
<sequence>MNATFCFKCVIVVLMYLGMSADPVNGSSCTNNTHTCTTGTQRCVEQNNTAGFVCECTEIDQQLDPLGNCTAIPESQRLYITVPLNISGVDRNSIVKTINDPKFAELAERMLQIRNLPSYKGLKFLNARLE</sequence>
<evidence type="ECO:0000256" key="1">
    <source>
        <dbReference type="SAM" id="SignalP"/>
    </source>
</evidence>
<reference evidence="2 3" key="1">
    <citation type="submission" date="2024-02" db="EMBL/GenBank/DDBJ databases">
        <title>Chromosome-scale genome assembly of the rough periwinkle Littorina saxatilis.</title>
        <authorList>
            <person name="De Jode A."/>
            <person name="Faria R."/>
            <person name="Formenti G."/>
            <person name="Sims Y."/>
            <person name="Smith T.P."/>
            <person name="Tracey A."/>
            <person name="Wood J.M.D."/>
            <person name="Zagrodzka Z.B."/>
            <person name="Johannesson K."/>
            <person name="Butlin R.K."/>
            <person name="Leder E.H."/>
        </authorList>
    </citation>
    <scope>NUCLEOTIDE SEQUENCE [LARGE SCALE GENOMIC DNA]</scope>
    <source>
        <strain evidence="2">Snail1</strain>
        <tissue evidence="2">Muscle</tissue>
    </source>
</reference>
<organism evidence="2 3">
    <name type="scientific">Littorina saxatilis</name>
    <dbReference type="NCBI Taxonomy" id="31220"/>
    <lineage>
        <taxon>Eukaryota</taxon>
        <taxon>Metazoa</taxon>
        <taxon>Spiralia</taxon>
        <taxon>Lophotrochozoa</taxon>
        <taxon>Mollusca</taxon>
        <taxon>Gastropoda</taxon>
        <taxon>Caenogastropoda</taxon>
        <taxon>Littorinimorpha</taxon>
        <taxon>Littorinoidea</taxon>
        <taxon>Littorinidae</taxon>
        <taxon>Littorina</taxon>
    </lineage>
</organism>
<keyword evidence="1" id="KW-0732">Signal</keyword>
<keyword evidence="3" id="KW-1185">Reference proteome</keyword>